<dbReference type="Proteomes" id="UP001457282">
    <property type="component" value="Unassembled WGS sequence"/>
</dbReference>
<evidence type="ECO:0000313" key="1">
    <source>
        <dbReference type="EMBL" id="KAK9930025.1"/>
    </source>
</evidence>
<accession>A0AAW1X131</accession>
<organism evidence="1 2">
    <name type="scientific">Rubus argutus</name>
    <name type="common">Southern blackberry</name>
    <dbReference type="NCBI Taxonomy" id="59490"/>
    <lineage>
        <taxon>Eukaryota</taxon>
        <taxon>Viridiplantae</taxon>
        <taxon>Streptophyta</taxon>
        <taxon>Embryophyta</taxon>
        <taxon>Tracheophyta</taxon>
        <taxon>Spermatophyta</taxon>
        <taxon>Magnoliopsida</taxon>
        <taxon>eudicotyledons</taxon>
        <taxon>Gunneridae</taxon>
        <taxon>Pentapetalae</taxon>
        <taxon>rosids</taxon>
        <taxon>fabids</taxon>
        <taxon>Rosales</taxon>
        <taxon>Rosaceae</taxon>
        <taxon>Rosoideae</taxon>
        <taxon>Rosoideae incertae sedis</taxon>
        <taxon>Rubus</taxon>
    </lineage>
</organism>
<dbReference type="EMBL" id="JBEDUW010000005">
    <property type="protein sequence ID" value="KAK9930025.1"/>
    <property type="molecule type" value="Genomic_DNA"/>
</dbReference>
<comment type="caution">
    <text evidence="1">The sequence shown here is derived from an EMBL/GenBank/DDBJ whole genome shotgun (WGS) entry which is preliminary data.</text>
</comment>
<evidence type="ECO:0000313" key="2">
    <source>
        <dbReference type="Proteomes" id="UP001457282"/>
    </source>
</evidence>
<dbReference type="AlphaFoldDB" id="A0AAW1X131"/>
<protein>
    <submittedName>
        <fullName evidence="1">Uncharacterized protein</fullName>
    </submittedName>
</protein>
<keyword evidence="2" id="KW-1185">Reference proteome</keyword>
<gene>
    <name evidence="1" type="ORF">M0R45_027085</name>
</gene>
<sequence>MFPSLFLMEVTVSCSGLKLQLEPNRKLQPNHSQNLSFSRRVHKLSGVFSREDGNHINAYEPFTEFSLLDAESKLHQGITDLGPES</sequence>
<name>A0AAW1X131_RUBAR</name>
<proteinExistence type="predicted"/>
<reference evidence="1 2" key="1">
    <citation type="journal article" date="2023" name="G3 (Bethesda)">
        <title>A chromosome-length genome assembly and annotation of blackberry (Rubus argutus, cv. 'Hillquist').</title>
        <authorList>
            <person name="Bruna T."/>
            <person name="Aryal R."/>
            <person name="Dudchenko O."/>
            <person name="Sargent D.J."/>
            <person name="Mead D."/>
            <person name="Buti M."/>
            <person name="Cavallini A."/>
            <person name="Hytonen T."/>
            <person name="Andres J."/>
            <person name="Pham M."/>
            <person name="Weisz D."/>
            <person name="Mascagni F."/>
            <person name="Usai G."/>
            <person name="Natali L."/>
            <person name="Bassil N."/>
            <person name="Fernandez G.E."/>
            <person name="Lomsadze A."/>
            <person name="Armour M."/>
            <person name="Olukolu B."/>
            <person name="Poorten T."/>
            <person name="Britton C."/>
            <person name="Davik J."/>
            <person name="Ashrafi H."/>
            <person name="Aiden E.L."/>
            <person name="Borodovsky M."/>
            <person name="Worthington M."/>
        </authorList>
    </citation>
    <scope>NUCLEOTIDE SEQUENCE [LARGE SCALE GENOMIC DNA]</scope>
    <source>
        <strain evidence="1">PI 553951</strain>
    </source>
</reference>